<dbReference type="HAMAP" id="MF_01007">
    <property type="entry name" value="16SrRNA_methyltr_H"/>
    <property type="match status" value="1"/>
</dbReference>
<dbReference type="InterPro" id="IPR002903">
    <property type="entry name" value="RsmH"/>
</dbReference>
<keyword evidence="4 6" id="KW-0808">Transferase</keyword>
<comment type="similarity">
    <text evidence="1 6">Belongs to the methyltransferase superfamily. RsmH family.</text>
</comment>
<dbReference type="EC" id="2.1.1.199" evidence="6"/>
<dbReference type="GO" id="GO:0005737">
    <property type="term" value="C:cytoplasm"/>
    <property type="evidence" value="ECO:0007669"/>
    <property type="project" value="UniProtKB-SubCell"/>
</dbReference>
<evidence type="ECO:0000313" key="9">
    <source>
        <dbReference type="Proteomes" id="UP000178319"/>
    </source>
</evidence>
<gene>
    <name evidence="6" type="primary">rsmH</name>
    <name evidence="8" type="ORF">A3D26_03995</name>
</gene>
<evidence type="ECO:0000256" key="4">
    <source>
        <dbReference type="ARBA" id="ARBA00022679"/>
    </source>
</evidence>
<dbReference type="Gene3D" id="1.10.150.170">
    <property type="entry name" value="Putative methyltransferase TM0872, insert domain"/>
    <property type="match status" value="1"/>
</dbReference>
<dbReference type="EMBL" id="MHBZ01000032">
    <property type="protein sequence ID" value="OGY10616.1"/>
    <property type="molecule type" value="Genomic_DNA"/>
</dbReference>
<keyword evidence="5 6" id="KW-0949">S-adenosyl-L-methionine</keyword>
<comment type="caution">
    <text evidence="8">The sequence shown here is derived from an EMBL/GenBank/DDBJ whole genome shotgun (WGS) entry which is preliminary data.</text>
</comment>
<organism evidence="8 9">
    <name type="scientific">Candidatus Blackburnbacteria bacterium RIFCSPHIGHO2_02_FULL_44_20</name>
    <dbReference type="NCBI Taxonomy" id="1797516"/>
    <lineage>
        <taxon>Bacteria</taxon>
        <taxon>Candidatus Blackburniibacteriota</taxon>
    </lineage>
</organism>
<evidence type="ECO:0000256" key="1">
    <source>
        <dbReference type="ARBA" id="ARBA00010396"/>
    </source>
</evidence>
<dbReference type="NCBIfam" id="TIGR00006">
    <property type="entry name" value="16S rRNA (cytosine(1402)-N(4))-methyltransferase RsmH"/>
    <property type="match status" value="1"/>
</dbReference>
<feature type="region of interest" description="Disordered" evidence="7">
    <location>
        <begin position="267"/>
        <end position="289"/>
    </location>
</feature>
<evidence type="ECO:0000256" key="3">
    <source>
        <dbReference type="ARBA" id="ARBA00022603"/>
    </source>
</evidence>
<dbReference type="Proteomes" id="UP000178319">
    <property type="component" value="Unassembled WGS sequence"/>
</dbReference>
<dbReference type="GO" id="GO:0070475">
    <property type="term" value="P:rRNA base methylation"/>
    <property type="evidence" value="ECO:0007669"/>
    <property type="project" value="UniProtKB-UniRule"/>
</dbReference>
<name>A0A1G1V5G7_9BACT</name>
<feature type="binding site" evidence="6">
    <location>
        <begin position="32"/>
        <end position="34"/>
    </location>
    <ligand>
        <name>S-adenosyl-L-methionine</name>
        <dbReference type="ChEBI" id="CHEBI:59789"/>
    </ligand>
</feature>
<feature type="binding site" evidence="6">
    <location>
        <position position="97"/>
    </location>
    <ligand>
        <name>S-adenosyl-L-methionine</name>
        <dbReference type="ChEBI" id="CHEBI:59789"/>
    </ligand>
</feature>
<dbReference type="InterPro" id="IPR023397">
    <property type="entry name" value="SAM-dep_MeTrfase_MraW_recog"/>
</dbReference>
<dbReference type="PANTHER" id="PTHR11265">
    <property type="entry name" value="S-ADENOSYL-METHYLTRANSFERASE MRAW"/>
    <property type="match status" value="1"/>
</dbReference>
<dbReference type="STRING" id="1797516.A3D26_03995"/>
<dbReference type="SUPFAM" id="SSF81799">
    <property type="entry name" value="Putative methyltransferase TM0872, insert domain"/>
    <property type="match status" value="1"/>
</dbReference>
<accession>A0A1G1V5G7</accession>
<comment type="function">
    <text evidence="6">Specifically methylates the N4 position of cytidine in position 1402 (C1402) of 16S rRNA.</text>
</comment>
<comment type="catalytic activity">
    <reaction evidence="6">
        <text>cytidine(1402) in 16S rRNA + S-adenosyl-L-methionine = N(4)-methylcytidine(1402) in 16S rRNA + S-adenosyl-L-homocysteine + H(+)</text>
        <dbReference type="Rhea" id="RHEA:42928"/>
        <dbReference type="Rhea" id="RHEA-COMP:10286"/>
        <dbReference type="Rhea" id="RHEA-COMP:10287"/>
        <dbReference type="ChEBI" id="CHEBI:15378"/>
        <dbReference type="ChEBI" id="CHEBI:57856"/>
        <dbReference type="ChEBI" id="CHEBI:59789"/>
        <dbReference type="ChEBI" id="CHEBI:74506"/>
        <dbReference type="ChEBI" id="CHEBI:82748"/>
        <dbReference type="EC" id="2.1.1.199"/>
    </reaction>
</comment>
<sequence>MNEHKSVLLEESLHFLDIKPGGRYIDATVGAGGHTTKILEEGGEVLGLDQDPTSLDLAERRLHACPGKYRLVLANFGKLDAVARETSWDQPDGILFDLGFASFQIDNPERGLSFLREGPLDMRLDPDLGVTAADLVNSLPEKELTKLFQEYGQEPRARLVARRIVEERGTKPFTTTTDLADLVKRLTCNVSRIHPATRVFQALRIAVNMELENLEEALPKAFELIKSGGRIVVITFHSGEDRIVKHFFERKEKEGEAKRLTKKPVVPSVEEVKNNPRSRSAKLRVLEKS</sequence>
<keyword evidence="2 6" id="KW-0698">rRNA processing</keyword>
<evidence type="ECO:0000256" key="5">
    <source>
        <dbReference type="ARBA" id="ARBA00022691"/>
    </source>
</evidence>
<dbReference type="Pfam" id="PF01795">
    <property type="entry name" value="Methyltransf_5"/>
    <property type="match status" value="1"/>
</dbReference>
<dbReference type="InterPro" id="IPR029063">
    <property type="entry name" value="SAM-dependent_MTases_sf"/>
</dbReference>
<comment type="subcellular location">
    <subcellularLocation>
        <location evidence="6">Cytoplasm</location>
    </subcellularLocation>
</comment>
<feature type="binding site" evidence="6">
    <location>
        <position position="49"/>
    </location>
    <ligand>
        <name>S-adenosyl-L-methionine</name>
        <dbReference type="ChEBI" id="CHEBI:59789"/>
    </ligand>
</feature>
<protein>
    <recommendedName>
        <fullName evidence="6">Ribosomal RNA small subunit methyltransferase H</fullName>
        <ecNumber evidence="6">2.1.1.199</ecNumber>
    </recommendedName>
    <alternativeName>
        <fullName evidence="6">16S rRNA m(4)C1402 methyltransferase</fullName>
    </alternativeName>
    <alternativeName>
        <fullName evidence="6">rRNA (cytosine-N(4)-)-methyltransferase RsmH</fullName>
    </alternativeName>
</protein>
<dbReference type="AlphaFoldDB" id="A0A1G1V5G7"/>
<dbReference type="PANTHER" id="PTHR11265:SF0">
    <property type="entry name" value="12S RRNA N4-METHYLCYTIDINE METHYLTRANSFERASE"/>
    <property type="match status" value="1"/>
</dbReference>
<evidence type="ECO:0000256" key="7">
    <source>
        <dbReference type="SAM" id="MobiDB-lite"/>
    </source>
</evidence>
<feature type="binding site" evidence="6">
    <location>
        <position position="104"/>
    </location>
    <ligand>
        <name>S-adenosyl-L-methionine</name>
        <dbReference type="ChEBI" id="CHEBI:59789"/>
    </ligand>
</feature>
<evidence type="ECO:0000256" key="2">
    <source>
        <dbReference type="ARBA" id="ARBA00022552"/>
    </source>
</evidence>
<evidence type="ECO:0000256" key="6">
    <source>
        <dbReference type="HAMAP-Rule" id="MF_01007"/>
    </source>
</evidence>
<dbReference type="GO" id="GO:0071424">
    <property type="term" value="F:rRNA (cytosine-N4-)-methyltransferase activity"/>
    <property type="evidence" value="ECO:0007669"/>
    <property type="project" value="UniProtKB-UniRule"/>
</dbReference>
<feature type="binding site" evidence="6">
    <location>
        <position position="76"/>
    </location>
    <ligand>
        <name>S-adenosyl-L-methionine</name>
        <dbReference type="ChEBI" id="CHEBI:59789"/>
    </ligand>
</feature>
<dbReference type="PIRSF" id="PIRSF004486">
    <property type="entry name" value="MraW"/>
    <property type="match status" value="1"/>
</dbReference>
<evidence type="ECO:0000313" key="8">
    <source>
        <dbReference type="EMBL" id="OGY10616.1"/>
    </source>
</evidence>
<keyword evidence="3 6" id="KW-0489">Methyltransferase</keyword>
<proteinExistence type="inferred from homology"/>
<dbReference type="SUPFAM" id="SSF53335">
    <property type="entry name" value="S-adenosyl-L-methionine-dependent methyltransferases"/>
    <property type="match status" value="1"/>
</dbReference>
<dbReference type="Gene3D" id="3.40.50.150">
    <property type="entry name" value="Vaccinia Virus protein VP39"/>
    <property type="match status" value="1"/>
</dbReference>
<keyword evidence="6" id="KW-0963">Cytoplasm</keyword>
<reference evidence="8 9" key="1">
    <citation type="journal article" date="2016" name="Nat. Commun.">
        <title>Thousands of microbial genomes shed light on interconnected biogeochemical processes in an aquifer system.</title>
        <authorList>
            <person name="Anantharaman K."/>
            <person name="Brown C.T."/>
            <person name="Hug L.A."/>
            <person name="Sharon I."/>
            <person name="Castelle C.J."/>
            <person name="Probst A.J."/>
            <person name="Thomas B.C."/>
            <person name="Singh A."/>
            <person name="Wilkins M.J."/>
            <person name="Karaoz U."/>
            <person name="Brodie E.L."/>
            <person name="Williams K.H."/>
            <person name="Hubbard S.S."/>
            <person name="Banfield J.F."/>
        </authorList>
    </citation>
    <scope>NUCLEOTIDE SEQUENCE [LARGE SCALE GENOMIC DNA]</scope>
</reference>